<reference evidence="1 2" key="1">
    <citation type="journal article" date="2013" name="Genome Biol.">
        <title>The genome sequence of the most widely cultivated cacao type and its use to identify candidate genes regulating pod color.</title>
        <authorList>
            <person name="Motamayor J.C."/>
            <person name="Mockaitis K."/>
            <person name="Schmutz J."/>
            <person name="Haiminen N."/>
            <person name="Iii D.L."/>
            <person name="Cornejo O."/>
            <person name="Findley S.D."/>
            <person name="Zheng P."/>
            <person name="Utro F."/>
            <person name="Royaert S."/>
            <person name="Saski C."/>
            <person name="Jenkins J."/>
            <person name="Podicheti R."/>
            <person name="Zhao M."/>
            <person name="Scheffler B.E."/>
            <person name="Stack J.C."/>
            <person name="Feltus F.A."/>
            <person name="Mustiga G.M."/>
            <person name="Amores F."/>
            <person name="Phillips W."/>
            <person name="Marelli J.P."/>
            <person name="May G.D."/>
            <person name="Shapiro H."/>
            <person name="Ma J."/>
            <person name="Bustamante C.D."/>
            <person name="Schnell R.J."/>
            <person name="Main D."/>
            <person name="Gilbert D."/>
            <person name="Parida L."/>
            <person name="Kuhn D.N."/>
        </authorList>
    </citation>
    <scope>NUCLEOTIDE SEQUENCE [LARGE SCALE GENOMIC DNA]</scope>
    <source>
        <strain evidence="2">cv. Matina 1-6</strain>
    </source>
</reference>
<gene>
    <name evidence="1" type="ORF">TCM_011157</name>
</gene>
<dbReference type="Proteomes" id="UP000026915">
    <property type="component" value="Chromosome 2"/>
</dbReference>
<keyword evidence="2" id="KW-1185">Reference proteome</keyword>
<proteinExistence type="predicted"/>
<name>A0A061E9D4_THECC</name>
<dbReference type="Gramene" id="EOY01213">
    <property type="protein sequence ID" value="EOY01213"/>
    <property type="gene ID" value="TCM_011157"/>
</dbReference>
<accession>A0A061E9D4</accession>
<dbReference type="HOGENOM" id="CLU_2817591_0_0_1"/>
<dbReference type="AlphaFoldDB" id="A0A061E9D4"/>
<sequence>MTMSIRPTSCIRPCIVLNKPFGPGLERRFITQFKAAMKIEFEMTDLERMKYYLGFQIDHFDQGIFIS</sequence>
<organism evidence="1 2">
    <name type="scientific">Theobroma cacao</name>
    <name type="common">Cacao</name>
    <name type="synonym">Cocoa</name>
    <dbReference type="NCBI Taxonomy" id="3641"/>
    <lineage>
        <taxon>Eukaryota</taxon>
        <taxon>Viridiplantae</taxon>
        <taxon>Streptophyta</taxon>
        <taxon>Embryophyta</taxon>
        <taxon>Tracheophyta</taxon>
        <taxon>Spermatophyta</taxon>
        <taxon>Magnoliopsida</taxon>
        <taxon>eudicotyledons</taxon>
        <taxon>Gunneridae</taxon>
        <taxon>Pentapetalae</taxon>
        <taxon>rosids</taxon>
        <taxon>malvids</taxon>
        <taxon>Malvales</taxon>
        <taxon>Malvaceae</taxon>
        <taxon>Byttnerioideae</taxon>
        <taxon>Theobroma</taxon>
    </lineage>
</organism>
<evidence type="ECO:0008006" key="3">
    <source>
        <dbReference type="Google" id="ProtNLM"/>
    </source>
</evidence>
<evidence type="ECO:0000313" key="2">
    <source>
        <dbReference type="Proteomes" id="UP000026915"/>
    </source>
</evidence>
<dbReference type="InParanoid" id="A0A061E9D4"/>
<evidence type="ECO:0000313" key="1">
    <source>
        <dbReference type="EMBL" id="EOY01213.1"/>
    </source>
</evidence>
<dbReference type="EMBL" id="CM001880">
    <property type="protein sequence ID" value="EOY01213.1"/>
    <property type="molecule type" value="Genomic_DNA"/>
</dbReference>
<protein>
    <recommendedName>
        <fullName evidence="3">Reverse transcriptase Ty1/copia-type domain-containing protein</fullName>
    </recommendedName>
</protein>